<dbReference type="EMBL" id="BEXD01001435">
    <property type="protein sequence ID" value="GBB94084.1"/>
    <property type="molecule type" value="Genomic_DNA"/>
</dbReference>
<comment type="caution">
    <text evidence="1">The sequence shown here is derived from an EMBL/GenBank/DDBJ whole genome shotgun (WGS) entry which is preliminary data.</text>
</comment>
<proteinExistence type="predicted"/>
<keyword evidence="2" id="KW-1185">Reference proteome</keyword>
<dbReference type="STRING" id="94130.A0A2Z6R8G8"/>
<dbReference type="Proteomes" id="UP000247702">
    <property type="component" value="Unassembled WGS sequence"/>
</dbReference>
<accession>A0A2Z6R8G8</accession>
<name>A0A2Z6R8G8_9GLOM</name>
<evidence type="ECO:0000313" key="2">
    <source>
        <dbReference type="Proteomes" id="UP000247702"/>
    </source>
</evidence>
<evidence type="ECO:0000313" key="1">
    <source>
        <dbReference type="EMBL" id="GBB94084.1"/>
    </source>
</evidence>
<reference evidence="1 2" key="1">
    <citation type="submission" date="2017-11" db="EMBL/GenBank/DDBJ databases">
        <title>The genome of Rhizophagus clarus HR1 reveals common genetic basis of auxotrophy among arbuscular mycorrhizal fungi.</title>
        <authorList>
            <person name="Kobayashi Y."/>
        </authorList>
    </citation>
    <scope>NUCLEOTIDE SEQUENCE [LARGE SCALE GENOMIC DNA]</scope>
    <source>
        <strain evidence="1 2">HR1</strain>
    </source>
</reference>
<gene>
    <name evidence="1" type="ORF">RclHR1_02290010</name>
</gene>
<protein>
    <submittedName>
        <fullName evidence="1">Uncharacterized protein</fullName>
    </submittedName>
</protein>
<sequence>MRVVLVGTEVIKDFPLARFRQSEDYSSGISPFSAEGVFKSTRFTSLVVTELLAQYVEENNGNIDFEDMLRMFTLLHWVSSAPAYIILRIKPCLKLTKQISVTGRSMFQLSYFNMVLRYGNKQVLMNEHDVKFLLAEGMVVEILHNEDGTSLIGCAAPILHTIMLSNIRGPDLTLSSLPTTVDRIDPKWLLARTVENLSIQNIFHEKTTNSNNEPLNTPFKLNFSVFSNN</sequence>
<organism evidence="1 2">
    <name type="scientific">Rhizophagus clarus</name>
    <dbReference type="NCBI Taxonomy" id="94130"/>
    <lineage>
        <taxon>Eukaryota</taxon>
        <taxon>Fungi</taxon>
        <taxon>Fungi incertae sedis</taxon>
        <taxon>Mucoromycota</taxon>
        <taxon>Glomeromycotina</taxon>
        <taxon>Glomeromycetes</taxon>
        <taxon>Glomerales</taxon>
        <taxon>Glomeraceae</taxon>
        <taxon>Rhizophagus</taxon>
    </lineage>
</organism>
<dbReference type="AlphaFoldDB" id="A0A2Z6R8G8"/>